<evidence type="ECO:0000313" key="2">
    <source>
        <dbReference type="Proteomes" id="UP001501303"/>
    </source>
</evidence>
<proteinExistence type="predicted"/>
<protein>
    <submittedName>
        <fullName evidence="1">Uncharacterized protein</fullName>
    </submittedName>
</protein>
<dbReference type="Proteomes" id="UP001501303">
    <property type="component" value="Unassembled WGS sequence"/>
</dbReference>
<comment type="caution">
    <text evidence="1">The sequence shown here is derived from an EMBL/GenBank/DDBJ whole genome shotgun (WGS) entry which is preliminary data.</text>
</comment>
<evidence type="ECO:0000313" key="1">
    <source>
        <dbReference type="EMBL" id="GAA1925443.1"/>
    </source>
</evidence>
<dbReference type="EMBL" id="BAAAMJ010000043">
    <property type="protein sequence ID" value="GAA1925443.1"/>
    <property type="molecule type" value="Genomic_DNA"/>
</dbReference>
<keyword evidence="2" id="KW-1185">Reference proteome</keyword>
<sequence>MIDRRIFADVLIEGLDDWVPIDQLIWAAREGRKGHPWRGCFVELLRFLLEDGLIQIGELAVEGFVPWRGEVDEVVQLVLDDLERLSWEPKLGSRAWIANTEEGDEVARSLIDC</sequence>
<dbReference type="RefSeq" id="WP_344263823.1">
    <property type="nucleotide sequence ID" value="NZ_BAAAMJ010000043.1"/>
</dbReference>
<organism evidence="1 2">
    <name type="scientific">Streptomyces sodiiphilus</name>
    <dbReference type="NCBI Taxonomy" id="226217"/>
    <lineage>
        <taxon>Bacteria</taxon>
        <taxon>Bacillati</taxon>
        <taxon>Actinomycetota</taxon>
        <taxon>Actinomycetes</taxon>
        <taxon>Kitasatosporales</taxon>
        <taxon>Streptomycetaceae</taxon>
        <taxon>Streptomyces</taxon>
    </lineage>
</organism>
<accession>A0ABN2PMS3</accession>
<gene>
    <name evidence="1" type="ORF">GCM10009716_37120</name>
</gene>
<reference evidence="1 2" key="1">
    <citation type="journal article" date="2019" name="Int. J. Syst. Evol. Microbiol.">
        <title>The Global Catalogue of Microorganisms (GCM) 10K type strain sequencing project: providing services to taxonomists for standard genome sequencing and annotation.</title>
        <authorList>
            <consortium name="The Broad Institute Genomics Platform"/>
            <consortium name="The Broad Institute Genome Sequencing Center for Infectious Disease"/>
            <person name="Wu L."/>
            <person name="Ma J."/>
        </authorList>
    </citation>
    <scope>NUCLEOTIDE SEQUENCE [LARGE SCALE GENOMIC DNA]</scope>
    <source>
        <strain evidence="1 2">JCM 13581</strain>
    </source>
</reference>
<name>A0ABN2PMS3_9ACTN</name>